<gene>
    <name evidence="1" type="ORF">MHBO_001829</name>
</gene>
<dbReference type="Proteomes" id="UP001439008">
    <property type="component" value="Unassembled WGS sequence"/>
</dbReference>
<protein>
    <submittedName>
        <fullName evidence="1">Uncharacterized protein</fullName>
    </submittedName>
</protein>
<evidence type="ECO:0000313" key="2">
    <source>
        <dbReference type="Proteomes" id="UP001439008"/>
    </source>
</evidence>
<proteinExistence type="predicted"/>
<reference evidence="1 2" key="1">
    <citation type="journal article" date="2024" name="BMC Biol.">
        <title>Comparative genomics of Ascetosporea gives new insight into the evolutionary basis for animal parasitism in Rhizaria.</title>
        <authorList>
            <person name="Hiltunen Thoren M."/>
            <person name="Onut-Brannstrom I."/>
            <person name="Alfjorden A."/>
            <person name="Peckova H."/>
            <person name="Swords F."/>
            <person name="Hooper C."/>
            <person name="Holzer A.S."/>
            <person name="Bass D."/>
            <person name="Burki F."/>
        </authorList>
    </citation>
    <scope>NUCLEOTIDE SEQUENCE [LARGE SCALE GENOMIC DNA]</scope>
    <source>
        <strain evidence="1">20-A016</strain>
    </source>
</reference>
<comment type="caution">
    <text evidence="1">The sequence shown here is derived from an EMBL/GenBank/DDBJ whole genome shotgun (WGS) entry which is preliminary data.</text>
</comment>
<feature type="non-terminal residue" evidence="1">
    <location>
        <position position="199"/>
    </location>
</feature>
<organism evidence="1 2">
    <name type="scientific">Bonamia ostreae</name>
    <dbReference type="NCBI Taxonomy" id="126728"/>
    <lineage>
        <taxon>Eukaryota</taxon>
        <taxon>Sar</taxon>
        <taxon>Rhizaria</taxon>
        <taxon>Endomyxa</taxon>
        <taxon>Ascetosporea</taxon>
        <taxon>Haplosporida</taxon>
        <taxon>Bonamia</taxon>
    </lineage>
</organism>
<keyword evidence="2" id="KW-1185">Reference proteome</keyword>
<dbReference type="EMBL" id="JBDODL010000517">
    <property type="protein sequence ID" value="MES1920113.1"/>
    <property type="molecule type" value="Genomic_DNA"/>
</dbReference>
<name>A0ABV2AKC4_9EUKA</name>
<accession>A0ABV2AKC4</accession>
<evidence type="ECO:0000313" key="1">
    <source>
        <dbReference type="EMBL" id="MES1920113.1"/>
    </source>
</evidence>
<sequence>MISETQNLSVFAVVVPVLLSQNEYCVYDSELDAFLPKIFAILEQSLNLGTSQVQTESKMAIKTSFEVLSEYANALSPFLLAEIENLLYLIQKVNLNDIGITGKALNLLKALLNYRIENFECYVKMNEFAIKYISLETPFLATLSCDYFNIVCYKSPKSVLSILNILIKKLVNVIPFTDEMIKLVLEEQEDFDNKKQQFD</sequence>